<dbReference type="InterPro" id="IPR013083">
    <property type="entry name" value="Znf_RING/FYVE/PHD"/>
</dbReference>
<dbReference type="Pfam" id="PF02207">
    <property type="entry name" value="zf-UBR"/>
    <property type="match status" value="1"/>
</dbReference>
<dbReference type="SMART" id="SM00396">
    <property type="entry name" value="ZnF_UBR1"/>
    <property type="match status" value="1"/>
</dbReference>
<accession>A0A1W0W901</accession>
<dbReference type="SUPFAM" id="SSF57903">
    <property type="entry name" value="FYVE/PHD zinc finger"/>
    <property type="match status" value="1"/>
</dbReference>
<dbReference type="PANTHER" id="PTHR13513:SF9">
    <property type="entry name" value="E3 UBIQUITIN-PROTEIN LIGASE UBR7-RELATED"/>
    <property type="match status" value="1"/>
</dbReference>
<keyword evidence="2" id="KW-0863">Zinc-finger</keyword>
<dbReference type="EMBL" id="MTYJ01000165">
    <property type="protein sequence ID" value="OQV11650.1"/>
    <property type="molecule type" value="Genomic_DNA"/>
</dbReference>
<keyword evidence="3" id="KW-0862">Zinc</keyword>
<keyword evidence="1" id="KW-0479">Metal-binding</keyword>
<keyword evidence="8" id="KW-1185">Reference proteome</keyword>
<dbReference type="InterPro" id="IPR040204">
    <property type="entry name" value="UBR7"/>
</dbReference>
<evidence type="ECO:0000259" key="6">
    <source>
        <dbReference type="PROSITE" id="PS51157"/>
    </source>
</evidence>
<dbReference type="CDD" id="cd19677">
    <property type="entry name" value="UBR-box_UBR7"/>
    <property type="match status" value="1"/>
</dbReference>
<evidence type="ECO:0000313" key="7">
    <source>
        <dbReference type="EMBL" id="OQV11650.1"/>
    </source>
</evidence>
<dbReference type="Gene3D" id="3.30.40.10">
    <property type="entry name" value="Zinc/RING finger domain, C3HC4 (zinc finger)"/>
    <property type="match status" value="1"/>
</dbReference>
<dbReference type="PANTHER" id="PTHR13513">
    <property type="entry name" value="E3 UBIQUITIN-PROTEIN LIGASE UBR7"/>
    <property type="match status" value="1"/>
</dbReference>
<dbReference type="AlphaFoldDB" id="A0A1W0W901"/>
<protein>
    <submittedName>
        <fullName evidence="7">E3 ubiquitin-protein ligase UBR7</fullName>
    </submittedName>
</protein>
<dbReference type="PROSITE" id="PS51157">
    <property type="entry name" value="ZF_UBR"/>
    <property type="match status" value="1"/>
</dbReference>
<feature type="region of interest" description="Disordered" evidence="5">
    <location>
        <begin position="1"/>
        <end position="30"/>
    </location>
</feature>
<sequence length="465" mass="51078">MSETPNPVETVDSGLETGRTDAANNKRTGDQAFGSCDNLIAKVASRSVTPQPTVAIPQSGDGTDGLSDVCGILTLPDVEPCNDSENGSQTVEVAVFCEAVPTTEAVTVMVTETEAVTVKVTETETAVPLATEVSLGEVRSSTVSDNKSSGSMDSTLQIGESAVTTVTDDLDDGYRALADLIDTSSKKCSYKDGYVKRQLVYACRTCTLDVLEPAGFCMACAVHCHDEHDVVPMLTRRDFRCDCGNTKFGPRKCQLTSEKDAINSENVYNQNFHGKICTCRKSLEAPGGSTTEDEDIVQCRLCEEQFHASHLGVIEDDFGDDWDGELVCHNCLNKHPFLQLYQAECNSPETTQDMYNRKKLIFILDPKDTFVAYEQREASKDLENVQRASDMTPEEIFAQICDGFDTVTQVELAHWFNNLKEVFVAFLHARIQAGQTITDADIEEFFTTFNNPENDDHDGLDHDAL</sequence>
<dbReference type="InterPro" id="IPR047506">
    <property type="entry name" value="UBR7-like_UBR-box"/>
</dbReference>
<feature type="domain" description="UBR-type" evidence="6">
    <location>
        <begin position="186"/>
        <end position="258"/>
    </location>
</feature>
<dbReference type="OrthoDB" id="10262564at2759"/>
<comment type="caution">
    <text evidence="7">The sequence shown here is derived from an EMBL/GenBank/DDBJ whole genome shotgun (WGS) entry which is preliminary data.</text>
</comment>
<evidence type="ECO:0000256" key="3">
    <source>
        <dbReference type="ARBA" id="ARBA00022833"/>
    </source>
</evidence>
<dbReference type="GO" id="GO:0008270">
    <property type="term" value="F:zinc ion binding"/>
    <property type="evidence" value="ECO:0007669"/>
    <property type="project" value="UniProtKB-KW"/>
</dbReference>
<dbReference type="InterPro" id="IPR011011">
    <property type="entry name" value="Znf_FYVE_PHD"/>
</dbReference>
<evidence type="ECO:0000256" key="1">
    <source>
        <dbReference type="ARBA" id="ARBA00022723"/>
    </source>
</evidence>
<dbReference type="GO" id="GO:0005737">
    <property type="term" value="C:cytoplasm"/>
    <property type="evidence" value="ECO:0007669"/>
    <property type="project" value="TreeGrafter"/>
</dbReference>
<proteinExistence type="predicted"/>
<reference evidence="8" key="1">
    <citation type="submission" date="2017-01" db="EMBL/GenBank/DDBJ databases">
        <title>Comparative genomics of anhydrobiosis in the tardigrade Hypsibius dujardini.</title>
        <authorList>
            <person name="Yoshida Y."/>
            <person name="Koutsovoulos G."/>
            <person name="Laetsch D."/>
            <person name="Stevens L."/>
            <person name="Kumar S."/>
            <person name="Horikawa D."/>
            <person name="Ishino K."/>
            <person name="Komine S."/>
            <person name="Tomita M."/>
            <person name="Blaxter M."/>
            <person name="Arakawa K."/>
        </authorList>
    </citation>
    <scope>NUCLEOTIDE SEQUENCE [LARGE SCALE GENOMIC DNA]</scope>
    <source>
        <strain evidence="8">Z151</strain>
    </source>
</reference>
<name>A0A1W0W901_HYPEX</name>
<evidence type="ECO:0000313" key="8">
    <source>
        <dbReference type="Proteomes" id="UP000192578"/>
    </source>
</evidence>
<organism evidence="7 8">
    <name type="scientific">Hypsibius exemplaris</name>
    <name type="common">Freshwater tardigrade</name>
    <dbReference type="NCBI Taxonomy" id="2072580"/>
    <lineage>
        <taxon>Eukaryota</taxon>
        <taxon>Metazoa</taxon>
        <taxon>Ecdysozoa</taxon>
        <taxon>Tardigrada</taxon>
        <taxon>Eutardigrada</taxon>
        <taxon>Parachela</taxon>
        <taxon>Hypsibioidea</taxon>
        <taxon>Hypsibiidae</taxon>
        <taxon>Hypsibius</taxon>
    </lineage>
</organism>
<evidence type="ECO:0000256" key="5">
    <source>
        <dbReference type="SAM" id="MobiDB-lite"/>
    </source>
</evidence>
<dbReference type="GO" id="GO:0061630">
    <property type="term" value="F:ubiquitin protein ligase activity"/>
    <property type="evidence" value="ECO:0007669"/>
    <property type="project" value="InterPro"/>
</dbReference>
<gene>
    <name evidence="7" type="ORF">BV898_14072</name>
</gene>
<dbReference type="InterPro" id="IPR003126">
    <property type="entry name" value="Znf_UBR"/>
</dbReference>
<evidence type="ECO:0000256" key="4">
    <source>
        <dbReference type="PROSITE-ProRule" id="PRU00508"/>
    </source>
</evidence>
<feature type="zinc finger region" description="UBR-type" evidence="4">
    <location>
        <begin position="186"/>
        <end position="258"/>
    </location>
</feature>
<dbReference type="Proteomes" id="UP000192578">
    <property type="component" value="Unassembled WGS sequence"/>
</dbReference>
<evidence type="ECO:0000256" key="2">
    <source>
        <dbReference type="ARBA" id="ARBA00022771"/>
    </source>
</evidence>